<keyword evidence="4" id="KW-0539">Nucleus</keyword>
<dbReference type="GO" id="GO:0006384">
    <property type="term" value="P:transcription initiation at RNA polymerase III promoter"/>
    <property type="evidence" value="ECO:0007669"/>
    <property type="project" value="InterPro"/>
</dbReference>
<feature type="region of interest" description="Disordered" evidence="5">
    <location>
        <begin position="223"/>
        <end position="242"/>
    </location>
</feature>
<comment type="caution">
    <text evidence="8">The sequence shown here is derived from an EMBL/GenBank/DDBJ whole genome shotgun (WGS) entry which is preliminary data.</text>
</comment>
<proteinExistence type="predicted"/>
<evidence type="ECO:0000256" key="2">
    <source>
        <dbReference type="ARBA" id="ARBA00023125"/>
    </source>
</evidence>
<dbReference type="Proteomes" id="UP000383932">
    <property type="component" value="Unassembled WGS sequence"/>
</dbReference>
<feature type="compositionally biased region" description="Low complexity" evidence="5">
    <location>
        <begin position="1"/>
        <end position="14"/>
    </location>
</feature>
<name>A0A5N5QK17_9AGAM</name>
<dbReference type="AlphaFoldDB" id="A0A5N5QK17"/>
<reference evidence="8 9" key="1">
    <citation type="journal article" date="2019" name="Fungal Biol. Biotechnol.">
        <title>Draft genome sequence of fastidious pathogen Ceratobasidium theobromae, which causes vascular-streak dieback in Theobroma cacao.</title>
        <authorList>
            <person name="Ali S.S."/>
            <person name="Asman A."/>
            <person name="Shao J."/>
            <person name="Firmansyah A.P."/>
            <person name="Susilo A.W."/>
            <person name="Rosmana A."/>
            <person name="McMahon P."/>
            <person name="Junaid M."/>
            <person name="Guest D."/>
            <person name="Kheng T.Y."/>
            <person name="Meinhardt L.W."/>
            <person name="Bailey B.A."/>
        </authorList>
    </citation>
    <scope>NUCLEOTIDE SEQUENCE [LARGE SCALE GENOMIC DNA]</scope>
    <source>
        <strain evidence="8 9">CT2</strain>
    </source>
</reference>
<keyword evidence="2" id="KW-0238">DNA-binding</keyword>
<evidence type="ECO:0000256" key="4">
    <source>
        <dbReference type="ARBA" id="ARBA00023242"/>
    </source>
</evidence>
<gene>
    <name evidence="8" type="ORF">CTheo_4477</name>
</gene>
<dbReference type="Gene3D" id="3.30.200.160">
    <property type="entry name" value="TFIIIC, subcomplex tauA, subunit Sfc1, barrel domain"/>
    <property type="match status" value="1"/>
</dbReference>
<feature type="domain" description="Transcription factor IIIC subunit 5 HTH" evidence="6">
    <location>
        <begin position="268"/>
        <end position="425"/>
    </location>
</feature>
<feature type="region of interest" description="Disordered" evidence="5">
    <location>
        <begin position="1"/>
        <end position="47"/>
    </location>
</feature>
<protein>
    <submittedName>
        <fullName evidence="8">Transcription factor tau subunit sfc1</fullName>
    </submittedName>
</protein>
<evidence type="ECO:0000259" key="7">
    <source>
        <dbReference type="Pfam" id="PF17682"/>
    </source>
</evidence>
<evidence type="ECO:0000259" key="6">
    <source>
        <dbReference type="Pfam" id="PF09734"/>
    </source>
</evidence>
<dbReference type="OrthoDB" id="5598268at2759"/>
<keyword evidence="3" id="KW-0804">Transcription</keyword>
<feature type="compositionally biased region" description="Basic and acidic residues" evidence="5">
    <location>
        <begin position="15"/>
        <end position="25"/>
    </location>
</feature>
<evidence type="ECO:0000256" key="5">
    <source>
        <dbReference type="SAM" id="MobiDB-lite"/>
    </source>
</evidence>
<evidence type="ECO:0000256" key="1">
    <source>
        <dbReference type="ARBA" id="ARBA00004123"/>
    </source>
</evidence>
<dbReference type="Pfam" id="PF09734">
    <property type="entry name" value="Tau95"/>
    <property type="match status" value="1"/>
</dbReference>
<comment type="subcellular location">
    <subcellularLocation>
        <location evidence="1">Nucleus</location>
    </subcellularLocation>
</comment>
<dbReference type="GO" id="GO:0001002">
    <property type="term" value="F:RNA polymerase III type 1 promoter sequence-specific DNA binding"/>
    <property type="evidence" value="ECO:0007669"/>
    <property type="project" value="TreeGrafter"/>
</dbReference>
<dbReference type="GO" id="GO:0001003">
    <property type="term" value="F:RNA polymerase III type 2 promoter sequence-specific DNA binding"/>
    <property type="evidence" value="ECO:0007669"/>
    <property type="project" value="TreeGrafter"/>
</dbReference>
<dbReference type="InterPro" id="IPR040454">
    <property type="entry name" value="TF_IIIC_Tfc1/Sfc1"/>
</dbReference>
<feature type="compositionally biased region" description="Basic residues" evidence="5">
    <location>
        <begin position="564"/>
        <end position="573"/>
    </location>
</feature>
<evidence type="ECO:0000313" key="9">
    <source>
        <dbReference type="Proteomes" id="UP000383932"/>
    </source>
</evidence>
<feature type="region of interest" description="Disordered" evidence="5">
    <location>
        <begin position="550"/>
        <end position="577"/>
    </location>
</feature>
<dbReference type="InterPro" id="IPR019136">
    <property type="entry name" value="TF_IIIC_su-5_HTH"/>
</dbReference>
<dbReference type="InterPro" id="IPR042536">
    <property type="entry name" value="TFIIIC_tauA_Sfc1"/>
</dbReference>
<evidence type="ECO:0000313" key="8">
    <source>
        <dbReference type="EMBL" id="KAB5592095.1"/>
    </source>
</evidence>
<organism evidence="8 9">
    <name type="scientific">Ceratobasidium theobromae</name>
    <dbReference type="NCBI Taxonomy" id="1582974"/>
    <lineage>
        <taxon>Eukaryota</taxon>
        <taxon>Fungi</taxon>
        <taxon>Dikarya</taxon>
        <taxon>Basidiomycota</taxon>
        <taxon>Agaricomycotina</taxon>
        <taxon>Agaricomycetes</taxon>
        <taxon>Cantharellales</taxon>
        <taxon>Ceratobasidiaceae</taxon>
        <taxon>Ceratobasidium</taxon>
    </lineage>
</organism>
<dbReference type="EMBL" id="SSOP01000077">
    <property type="protein sequence ID" value="KAB5592095.1"/>
    <property type="molecule type" value="Genomic_DNA"/>
</dbReference>
<dbReference type="Pfam" id="PF17682">
    <property type="entry name" value="Tau95_N"/>
    <property type="match status" value="1"/>
</dbReference>
<feature type="compositionally biased region" description="Basic and acidic residues" evidence="5">
    <location>
        <begin position="594"/>
        <end position="607"/>
    </location>
</feature>
<sequence>MSSSSPLTSLPDSPHLSEEQQHSDSEEAEVPQEVSSSVLPPHPAASSVALPASRLPTYYSVEYPGYVQSHPSSLAYALRTLGGQKALNDAFNEGGRILELKLQPDNPFAHPITGDVVNTNKLLVKVTRRKKRDNENTDAGTVNTHGIEGVTLDKGKGKGAQPEEEAYSAEVFRISRRDALDALGMADFQYQPDEDDYVVQLRHAMDRLDVDAIRSFEFKPLKENYGGARPAQSSDATEAGQMDVDTNATSVASSTSTPNLSAKSQLQLIPPPLFSRQGIPQHYNLKQNPMSVIHTTVDPKTGEEIRRYIHKHRIKGSLAPAAISWDSELVPTEPPPQILEAKSQAKPHLLNKLKDLFAQRPVWSRVALINQFPPLEGREVHNTRVHIGLVAYTFSDGAWRDTLLRLGYDPRKDAQARFYQRVYFRNTANEDARRKSIVGRRVGGDTAPEVAETPNENRNSHIFDGKTLHAGAASFQLCDITDPLLVPLINDETALRKEPDIADGWYSSHEFSLIKAVVRRKHFNLIQGKVISDKDCADLFVPGGLARSSSNAIPRAGSSGQGKKYLRKAKSNRRPVAPEKLMAAELEIALRKDAENARASRAPEKDIGGSAGLEGAMEEDE</sequence>
<dbReference type="GO" id="GO:0005634">
    <property type="term" value="C:nucleus"/>
    <property type="evidence" value="ECO:0007669"/>
    <property type="project" value="UniProtKB-SubCell"/>
</dbReference>
<accession>A0A5N5QK17</accession>
<evidence type="ECO:0000256" key="3">
    <source>
        <dbReference type="ARBA" id="ARBA00023163"/>
    </source>
</evidence>
<dbReference type="PANTHER" id="PTHR13230">
    <property type="entry name" value="GENERAL TRANSCRIPTION FACTOR IIIC, POLYPEPTIDE 5"/>
    <property type="match status" value="1"/>
</dbReference>
<dbReference type="GO" id="GO:0000127">
    <property type="term" value="C:transcription factor TFIIIC complex"/>
    <property type="evidence" value="ECO:0007669"/>
    <property type="project" value="InterPro"/>
</dbReference>
<dbReference type="PANTHER" id="PTHR13230:SF5">
    <property type="entry name" value="GENERAL TRANSCRIPTION FACTOR 3C POLYPEPTIDE 5"/>
    <property type="match status" value="1"/>
</dbReference>
<feature type="region of interest" description="Disordered" evidence="5">
    <location>
        <begin position="594"/>
        <end position="621"/>
    </location>
</feature>
<feature type="region of interest" description="Disordered" evidence="5">
    <location>
        <begin position="133"/>
        <end position="164"/>
    </location>
</feature>
<dbReference type="InterPro" id="IPR041499">
    <property type="entry name" value="Tfc1/Sfc1_N"/>
</dbReference>
<feature type="domain" description="Transcription factor IIIC subunit Tfc1/Sfc1 triple barrel" evidence="7">
    <location>
        <begin position="59"/>
        <end position="191"/>
    </location>
</feature>
<keyword evidence="9" id="KW-1185">Reference proteome</keyword>